<keyword evidence="5" id="KW-0067">ATP-binding</keyword>
<dbReference type="SUPFAM" id="SSF52402">
    <property type="entry name" value="Adenine nucleotide alpha hydrolases-like"/>
    <property type="match status" value="1"/>
</dbReference>
<evidence type="ECO:0000313" key="8">
    <source>
        <dbReference type="EMBL" id="QHU27511.1"/>
    </source>
</evidence>
<protein>
    <recommendedName>
        <fullName evidence="1">tRNA(Ile)-lysidine synthetase</fullName>
        <ecNumber evidence="1">6.3.4.19</ecNumber>
    </recommendedName>
</protein>
<dbReference type="GO" id="GO:0005524">
    <property type="term" value="F:ATP binding"/>
    <property type="evidence" value="ECO:0007669"/>
    <property type="project" value="UniProtKB-KW"/>
</dbReference>
<dbReference type="GO" id="GO:0032267">
    <property type="term" value="F:tRNA(Ile)-lysidine synthase activity"/>
    <property type="evidence" value="ECO:0007669"/>
    <property type="project" value="UniProtKB-EC"/>
</dbReference>
<dbReference type="CDD" id="cd01992">
    <property type="entry name" value="TilS_N"/>
    <property type="match status" value="1"/>
</dbReference>
<evidence type="ECO:0000256" key="2">
    <source>
        <dbReference type="ARBA" id="ARBA00022598"/>
    </source>
</evidence>
<evidence type="ECO:0000256" key="5">
    <source>
        <dbReference type="ARBA" id="ARBA00022840"/>
    </source>
</evidence>
<keyword evidence="2" id="KW-0436">Ligase</keyword>
<dbReference type="InterPro" id="IPR012094">
    <property type="entry name" value="tRNA_Ile_lys_synt"/>
</dbReference>
<dbReference type="InterPro" id="IPR011990">
    <property type="entry name" value="TPR-like_helical_dom_sf"/>
</dbReference>
<dbReference type="Pfam" id="PF06041">
    <property type="entry name" value="DUF924"/>
    <property type="match status" value="1"/>
</dbReference>
<accession>A0A6C0LCW1</accession>
<evidence type="ECO:0000256" key="1">
    <source>
        <dbReference type="ARBA" id="ARBA00013267"/>
    </source>
</evidence>
<reference evidence="8" key="1">
    <citation type="journal article" date="2020" name="Nature">
        <title>Giant virus diversity and host interactions through global metagenomics.</title>
        <authorList>
            <person name="Schulz F."/>
            <person name="Roux S."/>
            <person name="Paez-Espino D."/>
            <person name="Jungbluth S."/>
            <person name="Walsh D.A."/>
            <person name="Denef V.J."/>
            <person name="McMahon K.D."/>
            <person name="Konstantinidis K.T."/>
            <person name="Eloe-Fadrosh E.A."/>
            <person name="Kyrpides N.C."/>
            <person name="Woyke T."/>
        </authorList>
    </citation>
    <scope>NUCLEOTIDE SEQUENCE</scope>
    <source>
        <strain evidence="8">GVMAG-M-3300027769-26</strain>
    </source>
</reference>
<dbReference type="InterPro" id="IPR012795">
    <property type="entry name" value="tRNA_Ile_lys_synt_N"/>
</dbReference>
<keyword evidence="4" id="KW-0547">Nucleotide-binding</keyword>
<dbReference type="InterPro" id="IPR010323">
    <property type="entry name" value="DUF924"/>
</dbReference>
<evidence type="ECO:0000259" key="7">
    <source>
        <dbReference type="Pfam" id="PF01171"/>
    </source>
</evidence>
<dbReference type="GO" id="GO:0008033">
    <property type="term" value="P:tRNA processing"/>
    <property type="evidence" value="ECO:0007669"/>
    <property type="project" value="UniProtKB-KW"/>
</dbReference>
<dbReference type="HAMAP" id="MF_01161">
    <property type="entry name" value="tRNA_Ile_lys_synt"/>
    <property type="match status" value="1"/>
</dbReference>
<organism evidence="8">
    <name type="scientific">viral metagenome</name>
    <dbReference type="NCBI Taxonomy" id="1070528"/>
    <lineage>
        <taxon>unclassified sequences</taxon>
        <taxon>metagenomes</taxon>
        <taxon>organismal metagenomes</taxon>
    </lineage>
</organism>
<dbReference type="NCBIfam" id="TIGR02432">
    <property type="entry name" value="lysidine_TilS_N"/>
    <property type="match status" value="1"/>
</dbReference>
<sequence length="557" mass="66094">MYDLQSLRELYDEWFSNRDYWFYKNSKIDVYLCDKYYKYIEITENIYENYKNNLCHYEDKTIIACIILLDQISRHFKRVYDTNIDIVEFSRKAINFSNILLLHDGCRDNRFTIDELSFIYLPYRHLKDIDKIYEIIGIYIELYEKADAEANAEDKLKCRRYLQATLNNIYKDINLLSMKNSIRVKSWDDINKDILDPRCLRDSKMAATVSPIIHENMRNEIEKLKDGSTIIASLSGGVDSMVALYLCKYIKDTYNPRKIKNIIAIHINYNNREHSGDELDFVNYYCNKLGVKLYFRTIKEISRNNCLHNGLRDLYEDITKNIRYDMYRLNIKNDSDRTYILLGHNKDDCFENVITNISNKSNYNNLCGMEVLKEIEGMPFWRPLLNIEKRHILDCANINKIPYLYDSTPAWSVRGKIRDTVRPSLLLLKNNEGIEDNSMIDSFFYLRDYIANTQDIFYELIIKNLISKINCEEAENSSKYIAEYSKTELLSLKYIVIAKIFFDKLNIRYSHKAIKDFCEYIGSIKAQQGRKFILSKSCIIDIKINSKNNNYYNIIIT</sequence>
<dbReference type="PANTHER" id="PTHR43033">
    <property type="entry name" value="TRNA(ILE)-LYSIDINE SYNTHASE-RELATED"/>
    <property type="match status" value="1"/>
</dbReference>
<keyword evidence="3" id="KW-0819">tRNA processing</keyword>
<dbReference type="AlphaFoldDB" id="A0A6C0LCW1"/>
<dbReference type="SUPFAM" id="SSF48452">
    <property type="entry name" value="TPR-like"/>
    <property type="match status" value="1"/>
</dbReference>
<dbReference type="Gene3D" id="3.40.50.620">
    <property type="entry name" value="HUPs"/>
    <property type="match status" value="1"/>
</dbReference>
<dbReference type="Pfam" id="PF01171">
    <property type="entry name" value="ATP_bind_3"/>
    <property type="match status" value="1"/>
</dbReference>
<evidence type="ECO:0000256" key="3">
    <source>
        <dbReference type="ARBA" id="ARBA00022694"/>
    </source>
</evidence>
<name>A0A6C0LCW1_9ZZZZ</name>
<evidence type="ECO:0000256" key="6">
    <source>
        <dbReference type="ARBA" id="ARBA00048539"/>
    </source>
</evidence>
<proteinExistence type="inferred from homology"/>
<evidence type="ECO:0000256" key="4">
    <source>
        <dbReference type="ARBA" id="ARBA00022741"/>
    </source>
</evidence>
<dbReference type="Gene3D" id="1.20.58.320">
    <property type="entry name" value="TPR-like"/>
    <property type="match status" value="1"/>
</dbReference>
<dbReference type="InterPro" id="IPR011063">
    <property type="entry name" value="TilS/TtcA_N"/>
</dbReference>
<dbReference type="PANTHER" id="PTHR43033:SF3">
    <property type="entry name" value="TRNA(ILE)-LYSIDINE SYNTHETASE"/>
    <property type="match status" value="1"/>
</dbReference>
<dbReference type="EC" id="6.3.4.19" evidence="1"/>
<dbReference type="EMBL" id="MN740459">
    <property type="protein sequence ID" value="QHU27511.1"/>
    <property type="molecule type" value="Genomic_DNA"/>
</dbReference>
<dbReference type="InterPro" id="IPR014729">
    <property type="entry name" value="Rossmann-like_a/b/a_fold"/>
</dbReference>
<feature type="domain" description="tRNA(Ile)-lysidine/2-thiocytidine synthase N-terminal" evidence="7">
    <location>
        <begin position="230"/>
        <end position="408"/>
    </location>
</feature>
<comment type="catalytic activity">
    <reaction evidence="6">
        <text>cytidine(34) in tRNA(Ile2) + L-lysine + ATP = lysidine(34) in tRNA(Ile2) + AMP + diphosphate + H(+)</text>
        <dbReference type="Rhea" id="RHEA:43744"/>
        <dbReference type="Rhea" id="RHEA-COMP:10625"/>
        <dbReference type="Rhea" id="RHEA-COMP:10670"/>
        <dbReference type="ChEBI" id="CHEBI:15378"/>
        <dbReference type="ChEBI" id="CHEBI:30616"/>
        <dbReference type="ChEBI" id="CHEBI:32551"/>
        <dbReference type="ChEBI" id="CHEBI:33019"/>
        <dbReference type="ChEBI" id="CHEBI:82748"/>
        <dbReference type="ChEBI" id="CHEBI:83665"/>
        <dbReference type="ChEBI" id="CHEBI:456215"/>
        <dbReference type="EC" id="6.3.4.19"/>
    </reaction>
</comment>